<keyword evidence="4 8" id="KW-0297">G-protein coupled receptor</keyword>
<dbReference type="Proteomes" id="UP000663829">
    <property type="component" value="Unassembled WGS sequence"/>
</dbReference>
<evidence type="ECO:0000256" key="3">
    <source>
        <dbReference type="ARBA" id="ARBA00022989"/>
    </source>
</evidence>
<dbReference type="PROSITE" id="PS00237">
    <property type="entry name" value="G_PROTEIN_RECEP_F1_1"/>
    <property type="match status" value="1"/>
</dbReference>
<dbReference type="EMBL" id="CAJNOQ010022383">
    <property type="protein sequence ID" value="CAF1500459.1"/>
    <property type="molecule type" value="Genomic_DNA"/>
</dbReference>
<dbReference type="Pfam" id="PF00001">
    <property type="entry name" value="7tm_1"/>
    <property type="match status" value="1"/>
</dbReference>
<proteinExistence type="inferred from homology"/>
<feature type="transmembrane region" description="Helical" evidence="9">
    <location>
        <begin position="71"/>
        <end position="91"/>
    </location>
</feature>
<sequence>MDVQNQTQIYDYLNHVHDDLLLNSKAIESAWLLYTFVFLSTTEIIFGVIGNGLVIYIFLIRSTTKTSHNYFTANLALSDFILCLITIPLNIYRNLNIYMAFPPVFCHLAEVFPAVNVYVSSSTITAIAVDRYLTVKYPHRHLVGPLVTTVTLIFIWIISIAASSPLFVYSTSSKVYDDSLISEMIAMNCESINTNNDGCQKYHLEKYQNMHVCLEKWPSAYWRLTERIATLIFQCIFPILIIGVTNYQTALKLKEHVTISSPSAIHDNNLQYHTKTATNTSTYLPLVLIICMISAVTNPFLYGYFNESLKNEFLQLFSRFICCRVKR</sequence>
<evidence type="ECO:0000256" key="5">
    <source>
        <dbReference type="ARBA" id="ARBA00023136"/>
    </source>
</evidence>
<dbReference type="GO" id="GO:0004930">
    <property type="term" value="F:G protein-coupled receptor activity"/>
    <property type="evidence" value="ECO:0007669"/>
    <property type="project" value="UniProtKB-KW"/>
</dbReference>
<dbReference type="SMART" id="SM01381">
    <property type="entry name" value="7TM_GPCR_Srsx"/>
    <property type="match status" value="1"/>
</dbReference>
<evidence type="ECO:0000259" key="10">
    <source>
        <dbReference type="PROSITE" id="PS50262"/>
    </source>
</evidence>
<comment type="subcellular location">
    <subcellularLocation>
        <location evidence="1">Membrane</location>
        <topology evidence="1">Multi-pass membrane protein</topology>
    </subcellularLocation>
</comment>
<keyword evidence="13" id="KW-1185">Reference proteome</keyword>
<evidence type="ECO:0000256" key="8">
    <source>
        <dbReference type="RuleBase" id="RU000688"/>
    </source>
</evidence>
<protein>
    <recommendedName>
        <fullName evidence="10">G-protein coupled receptors family 1 profile domain-containing protein</fullName>
    </recommendedName>
</protein>
<dbReference type="Gene3D" id="1.20.1070.10">
    <property type="entry name" value="Rhodopsin 7-helix transmembrane proteins"/>
    <property type="match status" value="1"/>
</dbReference>
<dbReference type="InterPro" id="IPR000276">
    <property type="entry name" value="GPCR_Rhodpsn"/>
</dbReference>
<feature type="transmembrane region" description="Helical" evidence="9">
    <location>
        <begin position="283"/>
        <end position="305"/>
    </location>
</feature>
<evidence type="ECO:0000256" key="1">
    <source>
        <dbReference type="ARBA" id="ARBA00004141"/>
    </source>
</evidence>
<dbReference type="AlphaFoldDB" id="A0A815T8R3"/>
<evidence type="ECO:0000256" key="2">
    <source>
        <dbReference type="ARBA" id="ARBA00022692"/>
    </source>
</evidence>
<keyword evidence="7 8" id="KW-0807">Transducer</keyword>
<dbReference type="PROSITE" id="PS50262">
    <property type="entry name" value="G_PROTEIN_RECEP_F1_2"/>
    <property type="match status" value="1"/>
</dbReference>
<evidence type="ECO:0000313" key="13">
    <source>
        <dbReference type="Proteomes" id="UP000663829"/>
    </source>
</evidence>
<evidence type="ECO:0000313" key="12">
    <source>
        <dbReference type="EMBL" id="CAF4362202.1"/>
    </source>
</evidence>
<dbReference type="InterPro" id="IPR017452">
    <property type="entry name" value="GPCR_Rhodpsn_7TM"/>
</dbReference>
<evidence type="ECO:0000256" key="6">
    <source>
        <dbReference type="ARBA" id="ARBA00023170"/>
    </source>
</evidence>
<feature type="transmembrane region" description="Helical" evidence="9">
    <location>
        <begin position="111"/>
        <end position="130"/>
    </location>
</feature>
<dbReference type="PANTHER" id="PTHR24235">
    <property type="entry name" value="NEUROPEPTIDE Y RECEPTOR"/>
    <property type="match status" value="1"/>
</dbReference>
<evidence type="ECO:0000256" key="9">
    <source>
        <dbReference type="SAM" id="Phobius"/>
    </source>
</evidence>
<keyword evidence="3 9" id="KW-1133">Transmembrane helix</keyword>
<gene>
    <name evidence="11" type="ORF">GPM918_LOCUS36658</name>
    <name evidence="12" type="ORF">SRO942_LOCUS37403</name>
</gene>
<evidence type="ECO:0000256" key="4">
    <source>
        <dbReference type="ARBA" id="ARBA00023040"/>
    </source>
</evidence>
<accession>A0A815T8R3</accession>
<feature type="transmembrane region" description="Helical" evidence="9">
    <location>
        <begin position="228"/>
        <end position="247"/>
    </location>
</feature>
<dbReference type="EMBL" id="CAJOBC010087898">
    <property type="protein sequence ID" value="CAF4362202.1"/>
    <property type="molecule type" value="Genomic_DNA"/>
</dbReference>
<feature type="domain" description="G-protein coupled receptors family 1 profile" evidence="10">
    <location>
        <begin position="50"/>
        <end position="291"/>
    </location>
</feature>
<dbReference type="PANTHER" id="PTHR24235:SF12">
    <property type="entry name" value="G-PROTEIN COUPLED RECEPTORS FAMILY 1 PROFILE DOMAIN-CONTAINING PROTEIN"/>
    <property type="match status" value="1"/>
</dbReference>
<feature type="transmembrane region" description="Helical" evidence="9">
    <location>
        <begin position="31"/>
        <end position="59"/>
    </location>
</feature>
<comment type="caution">
    <text evidence="11">The sequence shown here is derived from an EMBL/GenBank/DDBJ whole genome shotgun (WGS) entry which is preliminary data.</text>
</comment>
<name>A0A815T8R3_9BILA</name>
<dbReference type="PRINTS" id="PR00237">
    <property type="entry name" value="GPCRRHODOPSN"/>
</dbReference>
<comment type="similarity">
    <text evidence="8">Belongs to the G-protein coupled receptor 1 family.</text>
</comment>
<evidence type="ECO:0000256" key="7">
    <source>
        <dbReference type="ARBA" id="ARBA00023224"/>
    </source>
</evidence>
<keyword evidence="2 8" id="KW-0812">Transmembrane</keyword>
<dbReference type="Proteomes" id="UP000681722">
    <property type="component" value="Unassembled WGS sequence"/>
</dbReference>
<evidence type="ECO:0000313" key="11">
    <source>
        <dbReference type="EMBL" id="CAF1500459.1"/>
    </source>
</evidence>
<dbReference type="SUPFAM" id="SSF81321">
    <property type="entry name" value="Family A G protein-coupled receptor-like"/>
    <property type="match status" value="1"/>
</dbReference>
<feature type="transmembrane region" description="Helical" evidence="9">
    <location>
        <begin position="142"/>
        <end position="162"/>
    </location>
</feature>
<keyword evidence="5 9" id="KW-0472">Membrane</keyword>
<organism evidence="11 13">
    <name type="scientific">Didymodactylos carnosus</name>
    <dbReference type="NCBI Taxonomy" id="1234261"/>
    <lineage>
        <taxon>Eukaryota</taxon>
        <taxon>Metazoa</taxon>
        <taxon>Spiralia</taxon>
        <taxon>Gnathifera</taxon>
        <taxon>Rotifera</taxon>
        <taxon>Eurotatoria</taxon>
        <taxon>Bdelloidea</taxon>
        <taxon>Philodinida</taxon>
        <taxon>Philodinidae</taxon>
        <taxon>Didymodactylos</taxon>
    </lineage>
</organism>
<reference evidence="11" key="1">
    <citation type="submission" date="2021-02" db="EMBL/GenBank/DDBJ databases">
        <authorList>
            <person name="Nowell W R."/>
        </authorList>
    </citation>
    <scope>NUCLEOTIDE SEQUENCE</scope>
</reference>
<keyword evidence="6 8" id="KW-0675">Receptor</keyword>
<dbReference type="GO" id="GO:0016020">
    <property type="term" value="C:membrane"/>
    <property type="evidence" value="ECO:0007669"/>
    <property type="project" value="UniProtKB-SubCell"/>
</dbReference>
<dbReference type="OrthoDB" id="9046662at2759"/>